<name>A0A0J6SS53_9HYPH</name>
<accession>A0A0J6SS53</accession>
<gene>
    <name evidence="1" type="ORF">VQ02_15410</name>
</gene>
<dbReference type="PATRIC" id="fig|298794.3.peg.62"/>
<comment type="caution">
    <text evidence="1">The sequence shown here is derived from an EMBL/GenBank/DDBJ whole genome shotgun (WGS) entry which is preliminary data.</text>
</comment>
<organism evidence="1 2">
    <name type="scientific">Methylobacterium variabile</name>
    <dbReference type="NCBI Taxonomy" id="298794"/>
    <lineage>
        <taxon>Bacteria</taxon>
        <taxon>Pseudomonadati</taxon>
        <taxon>Pseudomonadota</taxon>
        <taxon>Alphaproteobacteria</taxon>
        <taxon>Hyphomicrobiales</taxon>
        <taxon>Methylobacteriaceae</taxon>
        <taxon>Methylobacterium</taxon>
    </lineage>
</organism>
<dbReference type="RefSeq" id="WP_048445080.1">
    <property type="nucleotide sequence ID" value="NZ_LABY01000100.1"/>
</dbReference>
<evidence type="ECO:0000313" key="2">
    <source>
        <dbReference type="Proteomes" id="UP000035955"/>
    </source>
</evidence>
<sequence>MSEPYGAFVRLHVARADLVHWLETSPPDPARWTDWRDLGGRWCLDDGAEELAQATAEEMATYAREAGERLARWPTVRAAFRGLFEHCEAANTRHITYDCVEQEFVAGSWMYDENLIAFLAFLTLVRGAEDALGPDGTGVAVIHDYVFSPAEAEATAAAMRLGPGKASRLLGEDEQASAVAVFQAMMDGILADPDDPLPFVDQLDEIR</sequence>
<protein>
    <submittedName>
        <fullName evidence="1">Uncharacterized protein</fullName>
    </submittedName>
</protein>
<dbReference type="AlphaFoldDB" id="A0A0J6SS53"/>
<proteinExistence type="predicted"/>
<reference evidence="1 2" key="1">
    <citation type="submission" date="2015-03" db="EMBL/GenBank/DDBJ databases">
        <title>Genome sequencing of Methylobacterium variabile DSM 16961.</title>
        <authorList>
            <person name="Chaudhry V."/>
            <person name="Patil P.B."/>
        </authorList>
    </citation>
    <scope>NUCLEOTIDE SEQUENCE [LARGE SCALE GENOMIC DNA]</scope>
    <source>
        <strain evidence="1 2">DSM 16961</strain>
    </source>
</reference>
<dbReference type="EMBL" id="LABY01000100">
    <property type="protein sequence ID" value="KMO36417.1"/>
    <property type="molecule type" value="Genomic_DNA"/>
</dbReference>
<keyword evidence="2" id="KW-1185">Reference proteome</keyword>
<evidence type="ECO:0000313" key="1">
    <source>
        <dbReference type="EMBL" id="KMO36417.1"/>
    </source>
</evidence>
<dbReference type="Proteomes" id="UP000035955">
    <property type="component" value="Unassembled WGS sequence"/>
</dbReference>
<dbReference type="OrthoDB" id="4351153at2"/>